<comment type="caution">
    <text evidence="1">The sequence shown here is derived from an EMBL/GenBank/DDBJ whole genome shotgun (WGS) entry which is preliminary data.</text>
</comment>
<name>A0A0F9SKU0_9ZZZZ</name>
<dbReference type="EMBL" id="LAZR01000468">
    <property type="protein sequence ID" value="KKN67659.1"/>
    <property type="molecule type" value="Genomic_DNA"/>
</dbReference>
<reference evidence="1" key="1">
    <citation type="journal article" date="2015" name="Nature">
        <title>Complex archaea that bridge the gap between prokaryotes and eukaryotes.</title>
        <authorList>
            <person name="Spang A."/>
            <person name="Saw J.H."/>
            <person name="Jorgensen S.L."/>
            <person name="Zaremba-Niedzwiedzka K."/>
            <person name="Martijn J."/>
            <person name="Lind A.E."/>
            <person name="van Eijk R."/>
            <person name="Schleper C."/>
            <person name="Guy L."/>
            <person name="Ettema T.J."/>
        </authorList>
    </citation>
    <scope>NUCLEOTIDE SEQUENCE</scope>
</reference>
<gene>
    <name evidence="1" type="ORF">LCGC14_0459180</name>
</gene>
<dbReference type="AlphaFoldDB" id="A0A0F9SKU0"/>
<dbReference type="InterPro" id="IPR000119">
    <property type="entry name" value="Hist_DNA-bd"/>
</dbReference>
<dbReference type="InterPro" id="IPR010992">
    <property type="entry name" value="IHF-like_DNA-bd_dom_sf"/>
</dbReference>
<dbReference type="Pfam" id="PF00216">
    <property type="entry name" value="Bac_DNA_binding"/>
    <property type="match status" value="1"/>
</dbReference>
<dbReference type="Gene3D" id="4.10.520.10">
    <property type="entry name" value="IHF-like DNA-binding proteins"/>
    <property type="match status" value="1"/>
</dbReference>
<dbReference type="GO" id="GO:0003677">
    <property type="term" value="F:DNA binding"/>
    <property type="evidence" value="ECO:0007669"/>
    <property type="project" value="InterPro"/>
</dbReference>
<proteinExistence type="predicted"/>
<dbReference type="GO" id="GO:0030527">
    <property type="term" value="F:structural constituent of chromatin"/>
    <property type="evidence" value="ECO:0007669"/>
    <property type="project" value="InterPro"/>
</dbReference>
<dbReference type="SUPFAM" id="SSF47729">
    <property type="entry name" value="IHF-like DNA-binding proteins"/>
    <property type="match status" value="1"/>
</dbReference>
<protein>
    <recommendedName>
        <fullName evidence="2">HU domain-containing protein</fullName>
    </recommendedName>
</protein>
<evidence type="ECO:0008006" key="2">
    <source>
        <dbReference type="Google" id="ProtNLM"/>
    </source>
</evidence>
<evidence type="ECO:0000313" key="1">
    <source>
        <dbReference type="EMBL" id="KKN67659.1"/>
    </source>
</evidence>
<sequence>MPLINKEDLAVIICKRLDGVVPKALVHDAIGIICDSLSDRLSEGKSIPINNFGVLDTYTYHGHEGVNISSGEDQYVESFVSVKFIPHENLLILLGHKKSAFKA</sequence>
<organism evidence="1">
    <name type="scientific">marine sediment metagenome</name>
    <dbReference type="NCBI Taxonomy" id="412755"/>
    <lineage>
        <taxon>unclassified sequences</taxon>
        <taxon>metagenomes</taxon>
        <taxon>ecological metagenomes</taxon>
    </lineage>
</organism>
<accession>A0A0F9SKU0</accession>